<protein>
    <recommendedName>
        <fullName evidence="3">Integrase catalytic domain-containing protein</fullName>
    </recommendedName>
</protein>
<dbReference type="EMBL" id="QJKJ01002056">
    <property type="protein sequence ID" value="RDY04550.1"/>
    <property type="molecule type" value="Genomic_DNA"/>
</dbReference>
<name>A0A371HP41_MUCPR</name>
<dbReference type="OrthoDB" id="1434209at2759"/>
<evidence type="ECO:0000313" key="2">
    <source>
        <dbReference type="Proteomes" id="UP000257109"/>
    </source>
</evidence>
<dbReference type="Gene3D" id="3.30.420.10">
    <property type="entry name" value="Ribonuclease H-like superfamily/Ribonuclease H"/>
    <property type="match status" value="1"/>
</dbReference>
<dbReference type="AlphaFoldDB" id="A0A371HP41"/>
<evidence type="ECO:0000313" key="1">
    <source>
        <dbReference type="EMBL" id="RDY04550.1"/>
    </source>
</evidence>
<comment type="caution">
    <text evidence="1">The sequence shown here is derived from an EMBL/GenBank/DDBJ whole genome shotgun (WGS) entry which is preliminary data.</text>
</comment>
<accession>A0A371HP41</accession>
<proteinExistence type="predicted"/>
<dbReference type="GO" id="GO:0003676">
    <property type="term" value="F:nucleic acid binding"/>
    <property type="evidence" value="ECO:0007669"/>
    <property type="project" value="InterPro"/>
</dbReference>
<reference evidence="1" key="1">
    <citation type="submission" date="2018-05" db="EMBL/GenBank/DDBJ databases">
        <title>Draft genome of Mucuna pruriens seed.</title>
        <authorList>
            <person name="Nnadi N.E."/>
            <person name="Vos R."/>
            <person name="Hasami M.H."/>
            <person name="Devisetty U.K."/>
            <person name="Aguiy J.C."/>
        </authorList>
    </citation>
    <scope>NUCLEOTIDE SEQUENCE [LARGE SCALE GENOMIC DNA]</scope>
    <source>
        <strain evidence="1">JCA_2017</strain>
    </source>
</reference>
<feature type="non-terminal residue" evidence="1">
    <location>
        <position position="1"/>
    </location>
</feature>
<keyword evidence="2" id="KW-1185">Reference proteome</keyword>
<dbReference type="InterPro" id="IPR036397">
    <property type="entry name" value="RNaseH_sf"/>
</dbReference>
<dbReference type="Proteomes" id="UP000257109">
    <property type="component" value="Unassembled WGS sequence"/>
</dbReference>
<organism evidence="1 2">
    <name type="scientific">Mucuna pruriens</name>
    <name type="common">Velvet bean</name>
    <name type="synonym">Dolichos pruriens</name>
    <dbReference type="NCBI Taxonomy" id="157652"/>
    <lineage>
        <taxon>Eukaryota</taxon>
        <taxon>Viridiplantae</taxon>
        <taxon>Streptophyta</taxon>
        <taxon>Embryophyta</taxon>
        <taxon>Tracheophyta</taxon>
        <taxon>Spermatophyta</taxon>
        <taxon>Magnoliopsida</taxon>
        <taxon>eudicotyledons</taxon>
        <taxon>Gunneridae</taxon>
        <taxon>Pentapetalae</taxon>
        <taxon>rosids</taxon>
        <taxon>fabids</taxon>
        <taxon>Fabales</taxon>
        <taxon>Fabaceae</taxon>
        <taxon>Papilionoideae</taxon>
        <taxon>50 kb inversion clade</taxon>
        <taxon>NPAAA clade</taxon>
        <taxon>indigoferoid/millettioid clade</taxon>
        <taxon>Phaseoleae</taxon>
        <taxon>Mucuna</taxon>
    </lineage>
</organism>
<dbReference type="PANTHER" id="PTHR42648">
    <property type="entry name" value="TRANSPOSASE, PUTATIVE-RELATED"/>
    <property type="match status" value="1"/>
</dbReference>
<evidence type="ECO:0008006" key="3">
    <source>
        <dbReference type="Google" id="ProtNLM"/>
    </source>
</evidence>
<dbReference type="PANTHER" id="PTHR42648:SF21">
    <property type="entry name" value="CYSTEINE-RICH RLK (RECEPTOR-LIKE PROTEIN KINASE) 8"/>
    <property type="match status" value="1"/>
</dbReference>
<gene>
    <name evidence="1" type="ORF">CR513_11738</name>
</gene>
<dbReference type="SUPFAM" id="SSF53098">
    <property type="entry name" value="Ribonuclease H-like"/>
    <property type="match status" value="1"/>
</dbReference>
<dbReference type="InterPro" id="IPR012337">
    <property type="entry name" value="RNaseH-like_sf"/>
</dbReference>
<dbReference type="InterPro" id="IPR039537">
    <property type="entry name" value="Retrotran_Ty1/copia-like"/>
</dbReference>
<sequence>MIILDGHELFVSHKDGSFKVFLVLCKHIQNEKDFNIASIISDYEGEFENENFQQFYEEHGILHNFSCPRTPQHNEMAKTMLNDFNSPKYFWAKAINIKQILGNIQDRVRTWSTFKDQAQMALLLEVEPKNINEALLDNRWILIMQEELDQF</sequence>